<sequence length="785" mass="86421">MNSITVPLDNEHDSKRSCENTNDLTFTQPDQKTGDLVTSLPYILKHDDDSCLDLSRLSLSPRPTLDEKLNDIPPLVPAKMVTTTTEYSQHASTQCTDNSMLHNISSPQHLFMTPPTSPPAVNYIHDEEDEYNDDDEDDENMVLSPPPSAKSLTAEFNSFASGTIDGMVNGNQGSTTSKNGAPGACLAEHNNNNNDNKRSQEQKLPAPPHHQQLSSLPKVNSSQHTHTSLSKSLPSLENEPSQHIHAHSMSTTNSPISPSFMNAAPTKDIHPMKKDSGRHELDMGKAQNHRHQQQRPSTGTDNMIVQHTMIPDGAYYPDSSLYAASITKPAPHPLSLAPHHPRFPPATLENLNNFRRKAQASPRDAALQLNFAKFLMEAVEQARIDDVTRAIKAKTAMLSEAQRIVKTLAMHSSSRPVGGGGGDADAQFYLANAYGAGLMLLRVNHEKAFHLYLQGSKQGHPGCTYRAGVCYELGLGTARRDNARAIRFYRKAANLGDPSAMYKLAIILLRGLLGQSKHPKEAIAWLTKAAPLADAYHPEILHELGLAYEHEGVVPSVIADQDYTCELLTKAARFGYAPSQFKLGMVYENGLWGCPMDARRSIAWYAKAAEQGHLESALALSGWYLTGAKTMDGIDILPQNDLEAYLWAKKVAEAGYAKGQYACGYYSETGIGVDPNVAQAMHWYELAAQQQYAKAITRLDELKQNSKTTTTANRQRVNQRMRLSLQTSQSYLAKTDTNVEQRNYSTSRSSHSSATTSQPRHSLQQSVETTTQRSSMEKSSGCLIM</sequence>
<dbReference type="InterPro" id="IPR051726">
    <property type="entry name" value="Chitin_Synth_Reg"/>
</dbReference>
<name>A0A1X2IIQ2_9FUNG</name>
<feature type="compositionally biased region" description="Polar residues" evidence="2">
    <location>
        <begin position="732"/>
        <end position="744"/>
    </location>
</feature>
<comment type="caution">
    <text evidence="3">The sequence shown here is derived from an EMBL/GenBank/DDBJ whole genome shotgun (WGS) entry which is preliminary data.</text>
</comment>
<feature type="region of interest" description="Disordered" evidence="2">
    <location>
        <begin position="130"/>
        <end position="152"/>
    </location>
</feature>
<feature type="region of interest" description="Disordered" evidence="2">
    <location>
        <begin position="165"/>
        <end position="279"/>
    </location>
</feature>
<feature type="compositionally biased region" description="Polar residues" evidence="2">
    <location>
        <begin position="19"/>
        <end position="31"/>
    </location>
</feature>
<dbReference type="SMART" id="SM00671">
    <property type="entry name" value="SEL1"/>
    <property type="match status" value="7"/>
</dbReference>
<evidence type="ECO:0000313" key="3">
    <source>
        <dbReference type="EMBL" id="ORZ17239.1"/>
    </source>
</evidence>
<feature type="compositionally biased region" description="Polar residues" evidence="2">
    <location>
        <begin position="248"/>
        <end position="260"/>
    </location>
</feature>
<feature type="compositionally biased region" description="Polar residues" evidence="2">
    <location>
        <begin position="758"/>
        <end position="778"/>
    </location>
</feature>
<evidence type="ECO:0008006" key="5">
    <source>
        <dbReference type="Google" id="ProtNLM"/>
    </source>
</evidence>
<dbReference type="SUPFAM" id="SSF81901">
    <property type="entry name" value="HCP-like"/>
    <property type="match status" value="2"/>
</dbReference>
<dbReference type="InterPro" id="IPR006597">
    <property type="entry name" value="Sel1-like"/>
</dbReference>
<dbReference type="PANTHER" id="PTHR46430">
    <property type="entry name" value="PROTEIN SKT5-RELATED"/>
    <property type="match status" value="1"/>
</dbReference>
<evidence type="ECO:0000313" key="4">
    <source>
        <dbReference type="Proteomes" id="UP000193560"/>
    </source>
</evidence>
<feature type="region of interest" description="Disordered" evidence="2">
    <location>
        <begin position="1"/>
        <end position="32"/>
    </location>
</feature>
<dbReference type="OrthoDB" id="272077at2759"/>
<evidence type="ECO:0000256" key="1">
    <source>
        <dbReference type="ARBA" id="ARBA00022737"/>
    </source>
</evidence>
<evidence type="ECO:0000256" key="2">
    <source>
        <dbReference type="SAM" id="MobiDB-lite"/>
    </source>
</evidence>
<dbReference type="Pfam" id="PF08238">
    <property type="entry name" value="Sel1"/>
    <property type="match status" value="6"/>
</dbReference>
<proteinExistence type="predicted"/>
<feature type="compositionally biased region" description="Polar residues" evidence="2">
    <location>
        <begin position="169"/>
        <end position="179"/>
    </location>
</feature>
<feature type="region of interest" description="Disordered" evidence="2">
    <location>
        <begin position="732"/>
        <end position="785"/>
    </location>
</feature>
<dbReference type="Gene3D" id="1.25.40.10">
    <property type="entry name" value="Tetratricopeptide repeat domain"/>
    <property type="match status" value="2"/>
</dbReference>
<protein>
    <recommendedName>
        <fullName evidence="5">HCP-like protein</fullName>
    </recommendedName>
</protein>
<reference evidence="3 4" key="1">
    <citation type="submission" date="2016-07" db="EMBL/GenBank/DDBJ databases">
        <title>Pervasive Adenine N6-methylation of Active Genes in Fungi.</title>
        <authorList>
            <consortium name="DOE Joint Genome Institute"/>
            <person name="Mondo S.J."/>
            <person name="Dannebaum R.O."/>
            <person name="Kuo R.C."/>
            <person name="Labutti K."/>
            <person name="Haridas S."/>
            <person name="Kuo A."/>
            <person name="Salamov A."/>
            <person name="Ahrendt S.R."/>
            <person name="Lipzen A."/>
            <person name="Sullivan W."/>
            <person name="Andreopoulos W.B."/>
            <person name="Clum A."/>
            <person name="Lindquist E."/>
            <person name="Daum C."/>
            <person name="Ramamoorthy G.K."/>
            <person name="Gryganskyi A."/>
            <person name="Culley D."/>
            <person name="Magnuson J.K."/>
            <person name="James T.Y."/>
            <person name="O'Malley M.A."/>
            <person name="Stajich J.E."/>
            <person name="Spatafora J.W."/>
            <person name="Visel A."/>
            <person name="Grigoriev I.V."/>
        </authorList>
    </citation>
    <scope>NUCLEOTIDE SEQUENCE [LARGE SCALE GENOMIC DNA]</scope>
    <source>
        <strain evidence="3 4">NRRL 1336</strain>
    </source>
</reference>
<feature type="compositionally biased region" description="Basic and acidic residues" evidence="2">
    <location>
        <begin position="267"/>
        <end position="279"/>
    </location>
</feature>
<dbReference type="Proteomes" id="UP000193560">
    <property type="component" value="Unassembled WGS sequence"/>
</dbReference>
<dbReference type="PANTHER" id="PTHR46430:SF3">
    <property type="entry name" value="ACTIVATOR OF C KINASE PROTEIN 1"/>
    <property type="match status" value="1"/>
</dbReference>
<keyword evidence="1" id="KW-0677">Repeat</keyword>
<dbReference type="STRING" id="90262.A0A1X2IIQ2"/>
<organism evidence="3 4">
    <name type="scientific">Absidia repens</name>
    <dbReference type="NCBI Taxonomy" id="90262"/>
    <lineage>
        <taxon>Eukaryota</taxon>
        <taxon>Fungi</taxon>
        <taxon>Fungi incertae sedis</taxon>
        <taxon>Mucoromycota</taxon>
        <taxon>Mucoromycotina</taxon>
        <taxon>Mucoromycetes</taxon>
        <taxon>Mucorales</taxon>
        <taxon>Cunninghamellaceae</taxon>
        <taxon>Absidia</taxon>
    </lineage>
</organism>
<accession>A0A1X2IIQ2</accession>
<feature type="compositionally biased region" description="Polar residues" evidence="2">
    <location>
        <begin position="211"/>
        <end position="241"/>
    </location>
</feature>
<dbReference type="EMBL" id="MCGE01000010">
    <property type="protein sequence ID" value="ORZ17239.1"/>
    <property type="molecule type" value="Genomic_DNA"/>
</dbReference>
<keyword evidence="4" id="KW-1185">Reference proteome</keyword>
<dbReference type="InterPro" id="IPR011990">
    <property type="entry name" value="TPR-like_helical_dom_sf"/>
</dbReference>
<feature type="compositionally biased region" description="Basic and acidic residues" evidence="2">
    <location>
        <begin position="9"/>
        <end position="18"/>
    </location>
</feature>
<feature type="compositionally biased region" description="Acidic residues" evidence="2">
    <location>
        <begin position="130"/>
        <end position="140"/>
    </location>
</feature>
<dbReference type="AlphaFoldDB" id="A0A1X2IIQ2"/>
<gene>
    <name evidence="3" type="ORF">BCR42DRAFT_414219</name>
</gene>
<feature type="compositionally biased region" description="Low complexity" evidence="2">
    <location>
        <begin position="745"/>
        <end position="757"/>
    </location>
</feature>